<dbReference type="AlphaFoldDB" id="A0A6F8YMW2"/>
<accession>A0A6F8YMW2</accession>
<evidence type="ECO:0000313" key="3">
    <source>
        <dbReference type="Proteomes" id="UP000503011"/>
    </source>
</evidence>
<dbReference type="Pfam" id="PF13672">
    <property type="entry name" value="PP2C_2"/>
    <property type="match status" value="1"/>
</dbReference>
<name>A0A6F8YMW2_9ACTN</name>
<dbReference type="KEGG" id="psuu:Psuf_046110"/>
<keyword evidence="3" id="KW-1185">Reference proteome</keyword>
<sequence length="266" mass="28146">MRVSTASWPADPGVPNEDWAFASQRLTVVLDGQTARTATGCRHGVSWYAATLGAAIAAAPPERALENVLAGAIERTAARHPECDLSHPATPSATVAIVRFGRGAVEYLILGDATVLVDTTGGPRVLTDGRVEAAATAERRAADRYPIGSPEKRAALLRMKHAELALRNHPDGFWVAAADPAAARRAITGELPRDGVRRVAVLSDGAARIVTPFGRLDWPGVLDLLASRGPDEVVRLVRAAEATDPAGTRWPRNKTSDDATAVYIGE</sequence>
<reference evidence="2 3" key="1">
    <citation type="submission" date="2020-03" db="EMBL/GenBank/DDBJ databases">
        <title>Whole genome shotgun sequence of Phytohabitans suffuscus NBRC 105367.</title>
        <authorList>
            <person name="Komaki H."/>
            <person name="Tamura T."/>
        </authorList>
    </citation>
    <scope>NUCLEOTIDE SEQUENCE [LARGE SCALE GENOMIC DNA]</scope>
    <source>
        <strain evidence="2 3">NBRC 105367</strain>
    </source>
</reference>
<proteinExistence type="predicted"/>
<protein>
    <recommendedName>
        <fullName evidence="1">PPM-type phosphatase domain-containing protein</fullName>
    </recommendedName>
</protein>
<feature type="domain" description="PPM-type phosphatase" evidence="1">
    <location>
        <begin position="18"/>
        <end position="207"/>
    </location>
</feature>
<organism evidence="2 3">
    <name type="scientific">Phytohabitans suffuscus</name>
    <dbReference type="NCBI Taxonomy" id="624315"/>
    <lineage>
        <taxon>Bacteria</taxon>
        <taxon>Bacillati</taxon>
        <taxon>Actinomycetota</taxon>
        <taxon>Actinomycetes</taxon>
        <taxon>Micromonosporales</taxon>
        <taxon>Micromonosporaceae</taxon>
    </lineage>
</organism>
<dbReference type="InterPro" id="IPR001932">
    <property type="entry name" value="PPM-type_phosphatase-like_dom"/>
</dbReference>
<dbReference type="Proteomes" id="UP000503011">
    <property type="component" value="Chromosome"/>
</dbReference>
<dbReference type="InterPro" id="IPR036457">
    <property type="entry name" value="PPM-type-like_dom_sf"/>
</dbReference>
<dbReference type="EMBL" id="AP022871">
    <property type="protein sequence ID" value="BCB87298.1"/>
    <property type="molecule type" value="Genomic_DNA"/>
</dbReference>
<evidence type="ECO:0000313" key="2">
    <source>
        <dbReference type="EMBL" id="BCB87298.1"/>
    </source>
</evidence>
<dbReference type="RefSeq" id="WP_173158857.1">
    <property type="nucleotide sequence ID" value="NZ_AP022871.1"/>
</dbReference>
<evidence type="ECO:0000259" key="1">
    <source>
        <dbReference type="Pfam" id="PF13672"/>
    </source>
</evidence>
<dbReference type="Gene3D" id="3.60.40.10">
    <property type="entry name" value="PPM-type phosphatase domain"/>
    <property type="match status" value="1"/>
</dbReference>
<reference evidence="2 3" key="2">
    <citation type="submission" date="2020-03" db="EMBL/GenBank/DDBJ databases">
        <authorList>
            <person name="Ichikawa N."/>
            <person name="Kimura A."/>
            <person name="Kitahashi Y."/>
            <person name="Uohara A."/>
        </authorList>
    </citation>
    <scope>NUCLEOTIDE SEQUENCE [LARGE SCALE GENOMIC DNA]</scope>
    <source>
        <strain evidence="2 3">NBRC 105367</strain>
    </source>
</reference>
<gene>
    <name evidence="2" type="ORF">Psuf_046110</name>
</gene>